<dbReference type="InterPro" id="IPR001173">
    <property type="entry name" value="Glyco_trans_2-like"/>
</dbReference>
<dbReference type="InterPro" id="IPR050834">
    <property type="entry name" value="Glycosyltransf_2"/>
</dbReference>
<organism evidence="5 6">
    <name type="scientific">Pasteurella atlantica</name>
    <dbReference type="NCBI Taxonomy" id="2827233"/>
    <lineage>
        <taxon>Bacteria</taxon>
        <taxon>Pseudomonadati</taxon>
        <taxon>Pseudomonadota</taxon>
        <taxon>Gammaproteobacteria</taxon>
        <taxon>Pasteurellales</taxon>
        <taxon>Pasteurellaceae</taxon>
        <taxon>Pasteurella</taxon>
    </lineage>
</organism>
<keyword evidence="2 5" id="KW-0328">Glycosyltransferase</keyword>
<dbReference type="Pfam" id="PF00535">
    <property type="entry name" value="Glycos_transf_2"/>
    <property type="match status" value="1"/>
</dbReference>
<evidence type="ECO:0000256" key="3">
    <source>
        <dbReference type="ARBA" id="ARBA00022679"/>
    </source>
</evidence>
<sequence>MKFSVLISIYYKENSKYFNQAMESVWDNQSLKPSEIVLVEDGELTDELYQAIDGWKEKLQNILKIIPLENNIGLGKALNEGIKYCSYEFIARMDSDDICTPNRFEKQIKFLQENPKTDILGGQLDEFEKEIGNIKSSRKLPLIHNEIVKFAKKRSPFNHPLVIYRKSAVEKVGGYQDDHLYEDYALWVRMIHNGAIVANLPDTILYMRAGNDMFKRRGGFKYAISEIKSQYKFYKIGFLSFFEFLKNCIIRTPVRIMPNELRVFIYEKILRVSN</sequence>
<dbReference type="PANTHER" id="PTHR43685:SF5">
    <property type="entry name" value="GLYCOSYLTRANSFERASE EPSE-RELATED"/>
    <property type="match status" value="1"/>
</dbReference>
<dbReference type="PANTHER" id="PTHR43685">
    <property type="entry name" value="GLYCOSYLTRANSFERASE"/>
    <property type="match status" value="1"/>
</dbReference>
<comment type="caution">
    <text evidence="5">The sequence shown here is derived from an EMBL/GenBank/DDBJ whole genome shotgun (WGS) entry which is preliminary data.</text>
</comment>
<reference evidence="5" key="1">
    <citation type="journal article" date="2023" name="Front. Microbiol.">
        <title>Phylogeography and host specificity of Pasteurellaceae pathogenic to sea-farmed fish in the north-east Atlantic.</title>
        <authorList>
            <person name="Gulla S."/>
            <person name="Colquhoun D.J."/>
            <person name="Olsen A.B."/>
            <person name="Spilsberg B."/>
            <person name="Lagesen K."/>
            <person name="Aakesson C.P."/>
            <person name="Strom S."/>
            <person name="Manji F."/>
            <person name="Birkbeck T.H."/>
            <person name="Nilsen H.K."/>
        </authorList>
    </citation>
    <scope>NUCLEOTIDE SEQUENCE</scope>
    <source>
        <strain evidence="5">VIB1234</strain>
    </source>
</reference>
<dbReference type="SUPFAM" id="SSF53448">
    <property type="entry name" value="Nucleotide-diphospho-sugar transferases"/>
    <property type="match status" value="1"/>
</dbReference>
<feature type="domain" description="Glycosyltransferase 2-like" evidence="4">
    <location>
        <begin position="6"/>
        <end position="171"/>
    </location>
</feature>
<dbReference type="EC" id="2.4.-.-" evidence="5"/>
<accession>A0AAW8CRT3</accession>
<evidence type="ECO:0000256" key="1">
    <source>
        <dbReference type="ARBA" id="ARBA00006739"/>
    </source>
</evidence>
<evidence type="ECO:0000313" key="6">
    <source>
        <dbReference type="Proteomes" id="UP001230466"/>
    </source>
</evidence>
<comment type="similarity">
    <text evidence="1">Belongs to the glycosyltransferase 2 family.</text>
</comment>
<dbReference type="InterPro" id="IPR029044">
    <property type="entry name" value="Nucleotide-diphossugar_trans"/>
</dbReference>
<name>A0AAW8CRT3_9PAST</name>
<gene>
    <name evidence="5" type="ORF">QJU78_09480</name>
</gene>
<dbReference type="Proteomes" id="UP001230466">
    <property type="component" value="Unassembled WGS sequence"/>
</dbReference>
<dbReference type="RefSeq" id="WP_211599219.1">
    <property type="nucleotide sequence ID" value="NZ_JAGRQI010000025.1"/>
</dbReference>
<dbReference type="EMBL" id="JASAYJ010000024">
    <property type="protein sequence ID" value="MDP8187986.1"/>
    <property type="molecule type" value="Genomic_DNA"/>
</dbReference>
<dbReference type="Gene3D" id="3.90.550.10">
    <property type="entry name" value="Spore Coat Polysaccharide Biosynthesis Protein SpsA, Chain A"/>
    <property type="match status" value="1"/>
</dbReference>
<proteinExistence type="inferred from homology"/>
<evidence type="ECO:0000259" key="4">
    <source>
        <dbReference type="Pfam" id="PF00535"/>
    </source>
</evidence>
<evidence type="ECO:0000256" key="2">
    <source>
        <dbReference type="ARBA" id="ARBA00022676"/>
    </source>
</evidence>
<keyword evidence="3 5" id="KW-0808">Transferase</keyword>
<protein>
    <submittedName>
        <fullName evidence="5">Glycosyltransferase</fullName>
        <ecNumber evidence="5">2.4.-.-</ecNumber>
    </submittedName>
</protein>
<dbReference type="AlphaFoldDB" id="A0AAW8CRT3"/>
<dbReference type="GO" id="GO:0016757">
    <property type="term" value="F:glycosyltransferase activity"/>
    <property type="evidence" value="ECO:0007669"/>
    <property type="project" value="UniProtKB-KW"/>
</dbReference>
<evidence type="ECO:0000313" key="5">
    <source>
        <dbReference type="EMBL" id="MDP8187986.1"/>
    </source>
</evidence>